<gene>
    <name evidence="4" type="ORF">AWB76_05458</name>
</gene>
<dbReference type="Pfam" id="PF01979">
    <property type="entry name" value="Amidohydro_1"/>
    <property type="match status" value="1"/>
</dbReference>
<dbReference type="Gene3D" id="3.20.20.140">
    <property type="entry name" value="Metal-dependent hydrolases"/>
    <property type="match status" value="1"/>
</dbReference>
<dbReference type="RefSeq" id="WP_061163162.1">
    <property type="nucleotide sequence ID" value="NZ_FCOI02000023.1"/>
</dbReference>
<evidence type="ECO:0000313" key="5">
    <source>
        <dbReference type="Proteomes" id="UP000054624"/>
    </source>
</evidence>
<dbReference type="SUPFAM" id="SSF51338">
    <property type="entry name" value="Composite domain of metallo-dependent hydrolases"/>
    <property type="match status" value="1"/>
</dbReference>
<dbReference type="Proteomes" id="UP000054624">
    <property type="component" value="Unassembled WGS sequence"/>
</dbReference>
<keyword evidence="5" id="KW-1185">Reference proteome</keyword>
<proteinExistence type="inferred from homology"/>
<dbReference type="PANTHER" id="PTHR43794:SF11">
    <property type="entry name" value="AMIDOHYDROLASE-RELATED DOMAIN-CONTAINING PROTEIN"/>
    <property type="match status" value="1"/>
</dbReference>
<keyword evidence="2" id="KW-0378">Hydrolase</keyword>
<dbReference type="EMBL" id="FCOI02000023">
    <property type="protein sequence ID" value="SAK80777.1"/>
    <property type="molecule type" value="Genomic_DNA"/>
</dbReference>
<feature type="domain" description="Amidohydrolase-related" evidence="3">
    <location>
        <begin position="1"/>
        <end position="65"/>
    </location>
</feature>
<dbReference type="Gene3D" id="2.30.40.10">
    <property type="entry name" value="Urease, subunit C, domain 1"/>
    <property type="match status" value="1"/>
</dbReference>
<protein>
    <submittedName>
        <fullName evidence="4">Amidohydrolase</fullName>
    </submittedName>
</protein>
<dbReference type="AlphaFoldDB" id="A0A158CGY8"/>
<accession>A0A158CGY8</accession>
<organism evidence="4 5">
    <name type="scientific">Caballeronia temeraria</name>
    <dbReference type="NCBI Taxonomy" id="1777137"/>
    <lineage>
        <taxon>Bacteria</taxon>
        <taxon>Pseudomonadati</taxon>
        <taxon>Pseudomonadota</taxon>
        <taxon>Betaproteobacteria</taxon>
        <taxon>Burkholderiales</taxon>
        <taxon>Burkholderiaceae</taxon>
        <taxon>Caballeronia</taxon>
    </lineage>
</organism>
<evidence type="ECO:0000259" key="3">
    <source>
        <dbReference type="Pfam" id="PF01979"/>
    </source>
</evidence>
<evidence type="ECO:0000256" key="2">
    <source>
        <dbReference type="ARBA" id="ARBA00022801"/>
    </source>
</evidence>
<reference evidence="5" key="1">
    <citation type="submission" date="2016-01" db="EMBL/GenBank/DDBJ databases">
        <authorList>
            <person name="Peeters Charlotte."/>
        </authorList>
    </citation>
    <scope>NUCLEOTIDE SEQUENCE [LARGE SCALE GENOMIC DNA]</scope>
</reference>
<evidence type="ECO:0000256" key="1">
    <source>
        <dbReference type="ARBA" id="ARBA00006745"/>
    </source>
</evidence>
<dbReference type="GO" id="GO:0016810">
    <property type="term" value="F:hydrolase activity, acting on carbon-nitrogen (but not peptide) bonds"/>
    <property type="evidence" value="ECO:0007669"/>
    <property type="project" value="InterPro"/>
</dbReference>
<dbReference type="InterPro" id="IPR011059">
    <property type="entry name" value="Metal-dep_hydrolase_composite"/>
</dbReference>
<dbReference type="PANTHER" id="PTHR43794">
    <property type="entry name" value="AMINOHYDROLASE SSNA-RELATED"/>
    <property type="match status" value="1"/>
</dbReference>
<name>A0A158CGY8_9BURK</name>
<dbReference type="InterPro" id="IPR050287">
    <property type="entry name" value="MTA/SAH_deaminase"/>
</dbReference>
<sequence>MVTIDAAKALSIDHERGSLEAGKMADIIFIDLFKPHLMPMNMPVYRVTCFANAGDVCMTMVGGQILMEDYRVISVDEGEILERVSEVAERTFERAGLRHLPDAPPTLWARSHY</sequence>
<dbReference type="STRING" id="1777137.AWB76_05458"/>
<comment type="similarity">
    <text evidence="1">Belongs to the metallo-dependent hydrolases superfamily. ATZ/TRZ family.</text>
</comment>
<evidence type="ECO:0000313" key="4">
    <source>
        <dbReference type="EMBL" id="SAK80777.1"/>
    </source>
</evidence>
<dbReference type="InterPro" id="IPR006680">
    <property type="entry name" value="Amidohydro-rel"/>
</dbReference>